<dbReference type="InterPro" id="IPR039420">
    <property type="entry name" value="WalR-like"/>
</dbReference>
<accession>A0ABY1H0P8</accession>
<sequence length="225" mass="25336">MKIFGGIKLKIVIADDHAVVRTGFSMILNYQQDMEVVATAADGVEAYQKVLEHKPDVLLMDLSMPPGESGLIATSKINESFPETKILILTMYDDEEYLFHVLRNGAKGYILKNAPDEQLILAIRTVYQGDTYVDMKLTTSLVNEFVNNNNQEPTDGSDPFKILSKRELEILPLIAKGYGNKEIAEKLFVSVKTVEAHKTHIMNKLGLKTKPELVEYAMKKKLLEF</sequence>
<dbReference type="PROSITE" id="PS50043">
    <property type="entry name" value="HTH_LUXR_2"/>
    <property type="match status" value="1"/>
</dbReference>
<dbReference type="PROSITE" id="PS00622">
    <property type="entry name" value="HTH_LUXR_1"/>
    <property type="match status" value="1"/>
</dbReference>
<dbReference type="PANTHER" id="PTHR43214">
    <property type="entry name" value="TWO-COMPONENT RESPONSE REGULATOR"/>
    <property type="match status" value="1"/>
</dbReference>
<keyword evidence="1 5" id="KW-0597">Phosphoprotein</keyword>
<dbReference type="CDD" id="cd17535">
    <property type="entry name" value="REC_NarL-like"/>
    <property type="match status" value="1"/>
</dbReference>
<evidence type="ECO:0000259" key="6">
    <source>
        <dbReference type="PROSITE" id="PS50043"/>
    </source>
</evidence>
<name>A0ABY1H0P8_9STAP</name>
<keyword evidence="9" id="KW-1185">Reference proteome</keyword>
<evidence type="ECO:0000256" key="4">
    <source>
        <dbReference type="ARBA" id="ARBA00023163"/>
    </source>
</evidence>
<dbReference type="InterPro" id="IPR001789">
    <property type="entry name" value="Sig_transdc_resp-reg_receiver"/>
</dbReference>
<evidence type="ECO:0000256" key="2">
    <source>
        <dbReference type="ARBA" id="ARBA00023015"/>
    </source>
</evidence>
<evidence type="ECO:0000313" key="8">
    <source>
        <dbReference type="EMBL" id="SFZ74868.1"/>
    </source>
</evidence>
<protein>
    <submittedName>
        <fullName evidence="8">Two component transcriptional regulator, LuxR family</fullName>
    </submittedName>
</protein>
<keyword evidence="2" id="KW-0805">Transcription regulation</keyword>
<dbReference type="Gene3D" id="3.40.50.2300">
    <property type="match status" value="1"/>
</dbReference>
<dbReference type="InterPro" id="IPR011006">
    <property type="entry name" value="CheY-like_superfamily"/>
</dbReference>
<dbReference type="SUPFAM" id="SSF46894">
    <property type="entry name" value="C-terminal effector domain of the bipartite response regulators"/>
    <property type="match status" value="1"/>
</dbReference>
<organism evidence="8 9">
    <name type="scientific">Staphylococcus pasteuri</name>
    <dbReference type="NCBI Taxonomy" id="45972"/>
    <lineage>
        <taxon>Bacteria</taxon>
        <taxon>Bacillati</taxon>
        <taxon>Bacillota</taxon>
        <taxon>Bacilli</taxon>
        <taxon>Bacillales</taxon>
        <taxon>Staphylococcaceae</taxon>
        <taxon>Staphylococcus</taxon>
    </lineage>
</organism>
<dbReference type="EMBL" id="FPKT01000002">
    <property type="protein sequence ID" value="SFZ74868.1"/>
    <property type="molecule type" value="Genomic_DNA"/>
</dbReference>
<dbReference type="InterPro" id="IPR016032">
    <property type="entry name" value="Sig_transdc_resp-reg_C-effctor"/>
</dbReference>
<comment type="caution">
    <text evidence="8">The sequence shown here is derived from an EMBL/GenBank/DDBJ whole genome shotgun (WGS) entry which is preliminary data.</text>
</comment>
<feature type="modified residue" description="4-aspartylphosphate" evidence="5">
    <location>
        <position position="61"/>
    </location>
</feature>
<dbReference type="PANTHER" id="PTHR43214:SF37">
    <property type="entry name" value="TRANSCRIPTIONAL REGULATORY PROTEIN YDFI"/>
    <property type="match status" value="1"/>
</dbReference>
<evidence type="ECO:0000256" key="1">
    <source>
        <dbReference type="ARBA" id="ARBA00022553"/>
    </source>
</evidence>
<evidence type="ECO:0000256" key="5">
    <source>
        <dbReference type="PROSITE-ProRule" id="PRU00169"/>
    </source>
</evidence>
<evidence type="ECO:0000313" key="9">
    <source>
        <dbReference type="Proteomes" id="UP000182665"/>
    </source>
</evidence>
<dbReference type="PROSITE" id="PS50110">
    <property type="entry name" value="RESPONSE_REGULATORY"/>
    <property type="match status" value="1"/>
</dbReference>
<proteinExistence type="predicted"/>
<dbReference type="SMART" id="SM00421">
    <property type="entry name" value="HTH_LUXR"/>
    <property type="match status" value="1"/>
</dbReference>
<keyword evidence="3" id="KW-0238">DNA-binding</keyword>
<dbReference type="Pfam" id="PF00072">
    <property type="entry name" value="Response_reg"/>
    <property type="match status" value="1"/>
</dbReference>
<gene>
    <name evidence="8" type="ORF">SAMN03097721_00982</name>
</gene>
<dbReference type="CDD" id="cd06170">
    <property type="entry name" value="LuxR_C_like"/>
    <property type="match status" value="1"/>
</dbReference>
<dbReference type="SUPFAM" id="SSF52172">
    <property type="entry name" value="CheY-like"/>
    <property type="match status" value="1"/>
</dbReference>
<evidence type="ECO:0000259" key="7">
    <source>
        <dbReference type="PROSITE" id="PS50110"/>
    </source>
</evidence>
<dbReference type="PRINTS" id="PR00038">
    <property type="entry name" value="HTHLUXR"/>
</dbReference>
<dbReference type="Pfam" id="PF00196">
    <property type="entry name" value="GerE"/>
    <property type="match status" value="1"/>
</dbReference>
<dbReference type="InterPro" id="IPR000792">
    <property type="entry name" value="Tscrpt_reg_LuxR_C"/>
</dbReference>
<reference evidence="8 9" key="1">
    <citation type="submission" date="2016-11" db="EMBL/GenBank/DDBJ databases">
        <authorList>
            <person name="Varghese N."/>
            <person name="Submissions S."/>
        </authorList>
    </citation>
    <scope>NUCLEOTIDE SEQUENCE [LARGE SCALE GENOMIC DNA]</scope>
    <source>
        <strain evidence="8 9">NFIX07</strain>
    </source>
</reference>
<dbReference type="Proteomes" id="UP000182665">
    <property type="component" value="Unassembled WGS sequence"/>
</dbReference>
<feature type="domain" description="HTH luxR-type" evidence="6">
    <location>
        <begin position="156"/>
        <end position="221"/>
    </location>
</feature>
<keyword evidence="4" id="KW-0804">Transcription</keyword>
<dbReference type="InterPro" id="IPR058245">
    <property type="entry name" value="NreC/VraR/RcsB-like_REC"/>
</dbReference>
<feature type="domain" description="Response regulatory" evidence="7">
    <location>
        <begin position="10"/>
        <end position="127"/>
    </location>
</feature>
<evidence type="ECO:0000256" key="3">
    <source>
        <dbReference type="ARBA" id="ARBA00023125"/>
    </source>
</evidence>
<dbReference type="SMART" id="SM00448">
    <property type="entry name" value="REC"/>
    <property type="match status" value="1"/>
</dbReference>